<evidence type="ECO:0000256" key="9">
    <source>
        <dbReference type="SAM" id="MobiDB-lite"/>
    </source>
</evidence>
<keyword evidence="6" id="KW-0653">Protein transport</keyword>
<dbReference type="GO" id="GO:0016020">
    <property type="term" value="C:membrane"/>
    <property type="evidence" value="ECO:0007669"/>
    <property type="project" value="UniProtKB-SubCell"/>
</dbReference>
<feature type="transmembrane region" description="Helical" evidence="10">
    <location>
        <begin position="226"/>
        <end position="247"/>
    </location>
</feature>
<feature type="transmembrane region" description="Helical" evidence="10">
    <location>
        <begin position="87"/>
        <end position="106"/>
    </location>
</feature>
<dbReference type="GO" id="GO:0035673">
    <property type="term" value="F:oligopeptide transmembrane transporter activity"/>
    <property type="evidence" value="ECO:0007669"/>
    <property type="project" value="InterPro"/>
</dbReference>
<feature type="transmembrane region" description="Helical" evidence="10">
    <location>
        <begin position="484"/>
        <end position="504"/>
    </location>
</feature>
<feature type="region of interest" description="Disordered" evidence="9">
    <location>
        <begin position="1"/>
        <end position="27"/>
    </location>
</feature>
<keyword evidence="12" id="KW-1185">Reference proteome</keyword>
<dbReference type="OrthoDB" id="9986677at2759"/>
<feature type="transmembrane region" description="Helical" evidence="10">
    <location>
        <begin position="326"/>
        <end position="347"/>
    </location>
</feature>
<dbReference type="Pfam" id="PF03169">
    <property type="entry name" value="OPT"/>
    <property type="match status" value="1"/>
</dbReference>
<dbReference type="Proteomes" id="UP000664132">
    <property type="component" value="Unassembled WGS sequence"/>
</dbReference>
<dbReference type="EMBL" id="JAFJYH010000011">
    <property type="protein sequence ID" value="KAG4425356.1"/>
    <property type="molecule type" value="Genomic_DNA"/>
</dbReference>
<evidence type="ECO:0000256" key="5">
    <source>
        <dbReference type="ARBA" id="ARBA00022856"/>
    </source>
</evidence>
<keyword evidence="3" id="KW-0813">Transport</keyword>
<evidence type="ECO:0000256" key="1">
    <source>
        <dbReference type="ARBA" id="ARBA00004141"/>
    </source>
</evidence>
<sequence>MSSAIETMELSPRKSNEKTSLSKAPAVKNGTTVEAGDVNYVDFDGLGTVKRDESVGDYDADESPFAEVRAVAPGADDPETPVNTLRMWLLGFVFTILGSGINQFFALRYPSVHIVSLVAQLIAYPLGVALAKTLPLYTVNLGPLGKWCVNPDRHFNIKEHTVITVMSNVSFGFGSADATNIIQAGKAFYNFDLKPGFSILVVLCCQLMGLGVAGLAAPWLVEPASIIWPGVLSNCALLSTLHTKANTMANGWRISRLRFFMYVMVGAGVWYFFPGLMFVALSYFTWVCWIVPDNLVVNHLFGMVTGLGLSPITFDWSQIAYNTNPLLSPSWAAMNVFAGFVVFFWIVTPGLYYSNVWFTAYLPLCTAELYDNTASVYNITRVMNADGTFNVAEYEAYSPSFLPATFAFVYGISFAALTAVPVHIYLWHGKEIKDAFAGRTKLDVHARLMRLYKQTPWYWYGAITVVVLVTSMLMVHFYNTSLPVWAILLATIIPAIYIIPCGIIQGITNVNANQLNVLSEFIGGYMFKGRPLASECPQI</sequence>
<evidence type="ECO:0000256" key="3">
    <source>
        <dbReference type="ARBA" id="ARBA00022448"/>
    </source>
</evidence>
<feature type="transmembrane region" description="Helical" evidence="10">
    <location>
        <begin position="196"/>
        <end position="220"/>
    </location>
</feature>
<proteinExistence type="inferred from homology"/>
<gene>
    <name evidence="11" type="ORF">IFR04_001506</name>
</gene>
<dbReference type="AlphaFoldDB" id="A0A8H7WII0"/>
<comment type="subcellular location">
    <subcellularLocation>
        <location evidence="1">Membrane</location>
        <topology evidence="1">Multi-pass membrane protein</topology>
    </subcellularLocation>
</comment>
<comment type="similarity">
    <text evidence="2">Belongs to the oligopeptide OPT transporter family.</text>
</comment>
<keyword evidence="4 10" id="KW-0812">Transmembrane</keyword>
<feature type="transmembrane region" description="Helical" evidence="10">
    <location>
        <begin position="259"/>
        <end position="284"/>
    </location>
</feature>
<evidence type="ECO:0000256" key="2">
    <source>
        <dbReference type="ARBA" id="ARBA00008807"/>
    </source>
</evidence>
<dbReference type="PANTHER" id="PTHR22601">
    <property type="entry name" value="ISP4 LIKE PROTEIN"/>
    <property type="match status" value="1"/>
</dbReference>
<dbReference type="NCBIfam" id="TIGR00727">
    <property type="entry name" value="ISP4_OPT"/>
    <property type="match status" value="1"/>
</dbReference>
<organism evidence="11 12">
    <name type="scientific">Cadophora malorum</name>
    <dbReference type="NCBI Taxonomy" id="108018"/>
    <lineage>
        <taxon>Eukaryota</taxon>
        <taxon>Fungi</taxon>
        <taxon>Dikarya</taxon>
        <taxon>Ascomycota</taxon>
        <taxon>Pezizomycotina</taxon>
        <taxon>Leotiomycetes</taxon>
        <taxon>Helotiales</taxon>
        <taxon>Ploettnerulaceae</taxon>
        <taxon>Cadophora</taxon>
    </lineage>
</organism>
<keyword evidence="5" id="KW-0571">Peptide transport</keyword>
<keyword evidence="7 10" id="KW-1133">Transmembrane helix</keyword>
<keyword evidence="8 10" id="KW-0472">Membrane</keyword>
<dbReference type="GO" id="GO:0015031">
    <property type="term" value="P:protein transport"/>
    <property type="evidence" value="ECO:0007669"/>
    <property type="project" value="UniProtKB-KW"/>
</dbReference>
<evidence type="ECO:0000256" key="10">
    <source>
        <dbReference type="SAM" id="Phobius"/>
    </source>
</evidence>
<dbReference type="InterPro" id="IPR004813">
    <property type="entry name" value="OPT"/>
</dbReference>
<evidence type="ECO:0000313" key="11">
    <source>
        <dbReference type="EMBL" id="KAG4425356.1"/>
    </source>
</evidence>
<dbReference type="NCBIfam" id="TIGR00728">
    <property type="entry name" value="OPT_sfam"/>
    <property type="match status" value="1"/>
</dbReference>
<reference evidence="11" key="1">
    <citation type="submission" date="2021-02" db="EMBL/GenBank/DDBJ databases">
        <title>Genome sequence Cadophora malorum strain M34.</title>
        <authorList>
            <person name="Stefanovic E."/>
            <person name="Vu D."/>
            <person name="Scully C."/>
            <person name="Dijksterhuis J."/>
            <person name="Roader J."/>
            <person name="Houbraken J."/>
        </authorList>
    </citation>
    <scope>NUCLEOTIDE SEQUENCE</scope>
    <source>
        <strain evidence="11">M34</strain>
    </source>
</reference>
<accession>A0A8H7WII0</accession>
<evidence type="ECO:0000256" key="7">
    <source>
        <dbReference type="ARBA" id="ARBA00022989"/>
    </source>
</evidence>
<evidence type="ECO:0008006" key="13">
    <source>
        <dbReference type="Google" id="ProtNLM"/>
    </source>
</evidence>
<feature type="transmembrane region" description="Helical" evidence="10">
    <location>
        <begin position="457"/>
        <end position="478"/>
    </location>
</feature>
<name>A0A8H7WII0_9HELO</name>
<evidence type="ECO:0000256" key="4">
    <source>
        <dbReference type="ARBA" id="ARBA00022692"/>
    </source>
</evidence>
<comment type="caution">
    <text evidence="11">The sequence shown here is derived from an EMBL/GenBank/DDBJ whole genome shotgun (WGS) entry which is preliminary data.</text>
</comment>
<evidence type="ECO:0000256" key="8">
    <source>
        <dbReference type="ARBA" id="ARBA00023136"/>
    </source>
</evidence>
<feature type="transmembrane region" description="Helical" evidence="10">
    <location>
        <begin position="407"/>
        <end position="427"/>
    </location>
</feature>
<evidence type="ECO:0000313" key="12">
    <source>
        <dbReference type="Proteomes" id="UP000664132"/>
    </source>
</evidence>
<dbReference type="InterPro" id="IPR004648">
    <property type="entry name" value="Oligpept_transpt"/>
</dbReference>
<evidence type="ECO:0000256" key="6">
    <source>
        <dbReference type="ARBA" id="ARBA00022927"/>
    </source>
</evidence>
<protein>
    <recommendedName>
        <fullName evidence="13">Sexual differentiation process protein</fullName>
    </recommendedName>
</protein>
<feature type="transmembrane region" description="Helical" evidence="10">
    <location>
        <begin position="296"/>
        <end position="314"/>
    </location>
</feature>